<evidence type="ECO:0000313" key="3">
    <source>
        <dbReference type="Proteomes" id="UP000599179"/>
    </source>
</evidence>
<feature type="transmembrane region" description="Helical" evidence="1">
    <location>
        <begin position="42"/>
        <end position="63"/>
    </location>
</feature>
<comment type="caution">
    <text evidence="2">The sequence shown here is derived from an EMBL/GenBank/DDBJ whole genome shotgun (WGS) entry which is preliminary data.</text>
</comment>
<gene>
    <name evidence="2" type="ORF">GCM10010832_15330</name>
</gene>
<proteinExistence type="predicted"/>
<name>A0ABQ1SHG2_9FLAO</name>
<evidence type="ECO:0000313" key="2">
    <source>
        <dbReference type="EMBL" id="GGE36087.1"/>
    </source>
</evidence>
<feature type="transmembrane region" description="Helical" evidence="1">
    <location>
        <begin position="12"/>
        <end position="30"/>
    </location>
</feature>
<organism evidence="2 3">
    <name type="scientific">Psychroflexus planctonicus</name>
    <dbReference type="NCBI Taxonomy" id="1526575"/>
    <lineage>
        <taxon>Bacteria</taxon>
        <taxon>Pseudomonadati</taxon>
        <taxon>Bacteroidota</taxon>
        <taxon>Flavobacteriia</taxon>
        <taxon>Flavobacteriales</taxon>
        <taxon>Flavobacteriaceae</taxon>
        <taxon>Psychroflexus</taxon>
    </lineage>
</organism>
<sequence length="77" mass="8964">MKNSEKCIFEEFGYASFLMCYSTFSLGEVFSQTKYYIIDLDAYLIGNLFALYPCMTILLISIFTTETQSTQRFIHLV</sequence>
<keyword evidence="1" id="KW-0812">Transmembrane</keyword>
<dbReference type="Proteomes" id="UP000599179">
    <property type="component" value="Unassembled WGS sequence"/>
</dbReference>
<protein>
    <submittedName>
        <fullName evidence="2">Uncharacterized protein</fullName>
    </submittedName>
</protein>
<evidence type="ECO:0000256" key="1">
    <source>
        <dbReference type="SAM" id="Phobius"/>
    </source>
</evidence>
<dbReference type="EMBL" id="BMGM01000006">
    <property type="protein sequence ID" value="GGE36087.1"/>
    <property type="molecule type" value="Genomic_DNA"/>
</dbReference>
<keyword evidence="1" id="KW-1133">Transmembrane helix</keyword>
<accession>A0ABQ1SHG2</accession>
<keyword evidence="3" id="KW-1185">Reference proteome</keyword>
<reference evidence="3" key="1">
    <citation type="journal article" date="2019" name="Int. J. Syst. Evol. Microbiol.">
        <title>The Global Catalogue of Microorganisms (GCM) 10K type strain sequencing project: providing services to taxonomists for standard genome sequencing and annotation.</title>
        <authorList>
            <consortium name="The Broad Institute Genomics Platform"/>
            <consortium name="The Broad Institute Genome Sequencing Center for Infectious Disease"/>
            <person name="Wu L."/>
            <person name="Ma J."/>
        </authorList>
    </citation>
    <scope>NUCLEOTIDE SEQUENCE [LARGE SCALE GENOMIC DNA]</scope>
    <source>
        <strain evidence="3">CGMCC 1.12931</strain>
    </source>
</reference>
<keyword evidence="1" id="KW-0472">Membrane</keyword>